<dbReference type="Proteomes" id="UP000268652">
    <property type="component" value="Unassembled WGS sequence"/>
</dbReference>
<accession>A0A3A9VXY9</accession>
<feature type="region of interest" description="Disordered" evidence="1">
    <location>
        <begin position="33"/>
        <end position="93"/>
    </location>
</feature>
<evidence type="ECO:0000256" key="1">
    <source>
        <dbReference type="SAM" id="MobiDB-lite"/>
    </source>
</evidence>
<reference evidence="4 5" key="1">
    <citation type="submission" date="2018-09" db="EMBL/GenBank/DDBJ databases">
        <title>Streptomyces sp. nov. DS1-2, an endophytic actinomycete isolated from roots of Dendrobium scabrilingue.</title>
        <authorList>
            <person name="Kuncharoen N."/>
            <person name="Kudo T."/>
            <person name="Ohkuma M."/>
            <person name="Yuki M."/>
            <person name="Tanasupawat S."/>
        </authorList>
    </citation>
    <scope>NUCLEOTIDE SEQUENCE [LARGE SCALE GENOMIC DNA]</scope>
    <source>
        <strain evidence="2 5">AZ1-7</strain>
        <strain evidence="3 4">DS1-2</strain>
    </source>
</reference>
<sequence>MLAVTALLCVAGMGVQGTASVDHAEERTFTELRPSMDLKEPGDACHGGHGSSATPVSPTPVPLHIPASDPGPPTFRPCGPLAIGGPTHDGASAVDLHRLQIQRT</sequence>
<dbReference type="Proteomes" id="UP000275024">
    <property type="component" value="Unassembled WGS sequence"/>
</dbReference>
<comment type="caution">
    <text evidence="2">The sequence shown here is derived from an EMBL/GenBank/DDBJ whole genome shotgun (WGS) entry which is preliminary data.</text>
</comment>
<keyword evidence="4" id="KW-1185">Reference proteome</keyword>
<evidence type="ECO:0000313" key="2">
    <source>
        <dbReference type="EMBL" id="RKN05382.1"/>
    </source>
</evidence>
<name>A0A3A9VXY9_9ACTN</name>
<dbReference type="EMBL" id="RBDY01000025">
    <property type="protein sequence ID" value="RKN16890.1"/>
    <property type="molecule type" value="Genomic_DNA"/>
</dbReference>
<feature type="compositionally biased region" description="Pro residues" evidence="1">
    <location>
        <begin position="57"/>
        <end position="75"/>
    </location>
</feature>
<dbReference type="EMBL" id="RBDX01000027">
    <property type="protein sequence ID" value="RKN05382.1"/>
    <property type="molecule type" value="Genomic_DNA"/>
</dbReference>
<evidence type="ECO:0000313" key="3">
    <source>
        <dbReference type="EMBL" id="RKN16890.1"/>
    </source>
</evidence>
<gene>
    <name evidence="3" type="ORF">D7318_24920</name>
    <name evidence="2" type="ORF">D7319_25555</name>
</gene>
<evidence type="ECO:0000313" key="5">
    <source>
        <dbReference type="Proteomes" id="UP000275024"/>
    </source>
</evidence>
<protein>
    <submittedName>
        <fullName evidence="2">Uncharacterized protein</fullName>
    </submittedName>
</protein>
<evidence type="ECO:0000313" key="4">
    <source>
        <dbReference type="Proteomes" id="UP000268652"/>
    </source>
</evidence>
<dbReference type="AlphaFoldDB" id="A0A3A9VXY9"/>
<feature type="compositionally biased region" description="Basic and acidic residues" evidence="1">
    <location>
        <begin position="33"/>
        <end position="43"/>
    </location>
</feature>
<organism evidence="2 5">
    <name type="scientific">Streptomyces radicis</name>
    <dbReference type="NCBI Taxonomy" id="1750517"/>
    <lineage>
        <taxon>Bacteria</taxon>
        <taxon>Bacillati</taxon>
        <taxon>Actinomycetota</taxon>
        <taxon>Actinomycetes</taxon>
        <taxon>Kitasatosporales</taxon>
        <taxon>Streptomycetaceae</taxon>
        <taxon>Streptomyces</taxon>
    </lineage>
</organism>
<proteinExistence type="predicted"/>